<dbReference type="Proteomes" id="UP000253562">
    <property type="component" value="Unassembled WGS sequence"/>
</dbReference>
<evidence type="ECO:0000313" key="2">
    <source>
        <dbReference type="Proteomes" id="UP000253562"/>
    </source>
</evidence>
<organism evidence="1 2">
    <name type="scientific">Bremerella cremea</name>
    <dbReference type="NCBI Taxonomy" id="1031537"/>
    <lineage>
        <taxon>Bacteria</taxon>
        <taxon>Pseudomonadati</taxon>
        <taxon>Planctomycetota</taxon>
        <taxon>Planctomycetia</taxon>
        <taxon>Pirellulales</taxon>
        <taxon>Pirellulaceae</taxon>
        <taxon>Bremerella</taxon>
    </lineage>
</organism>
<sequence>MPFPKQARGWIALAIISLGVTVVWGFVLPQLADTEMVRQRQAFLKQHRINPAAMFYTELECLEPEQDNESE</sequence>
<proteinExistence type="predicted"/>
<gene>
    <name evidence="1" type="ORF">DTL42_12180</name>
</gene>
<dbReference type="RefSeq" id="WP_114369003.1">
    <property type="nucleotide sequence ID" value="NZ_QPEX01000024.1"/>
</dbReference>
<reference evidence="1 2" key="1">
    <citation type="submission" date="2018-07" db="EMBL/GenBank/DDBJ databases">
        <title>Comparative genomes isolates from brazilian mangrove.</title>
        <authorList>
            <person name="De Araujo J.E."/>
            <person name="Taketani R.G."/>
            <person name="Silva M.C.P."/>
            <person name="Lourenco M.V."/>
            <person name="Oliveira V.M."/>
            <person name="Andreote F.D."/>
        </authorList>
    </citation>
    <scope>NUCLEOTIDE SEQUENCE [LARGE SCALE GENOMIC DNA]</scope>
    <source>
        <strain evidence="1 2">HEX PRIS-MGV</strain>
    </source>
</reference>
<dbReference type="AlphaFoldDB" id="A0A368KUI7"/>
<comment type="caution">
    <text evidence="1">The sequence shown here is derived from an EMBL/GenBank/DDBJ whole genome shotgun (WGS) entry which is preliminary data.</text>
</comment>
<protein>
    <submittedName>
        <fullName evidence="1">Uncharacterized protein</fullName>
    </submittedName>
</protein>
<dbReference type="EMBL" id="QPEX01000024">
    <property type="protein sequence ID" value="RCS49287.1"/>
    <property type="molecule type" value="Genomic_DNA"/>
</dbReference>
<evidence type="ECO:0000313" key="1">
    <source>
        <dbReference type="EMBL" id="RCS49287.1"/>
    </source>
</evidence>
<name>A0A368KUI7_9BACT</name>
<dbReference type="OrthoDB" id="284920at2"/>
<accession>A0A368KUI7</accession>